<proteinExistence type="predicted"/>
<evidence type="ECO:0000313" key="3">
    <source>
        <dbReference type="Proteomes" id="UP000521075"/>
    </source>
</evidence>
<dbReference type="GO" id="GO:0003677">
    <property type="term" value="F:DNA binding"/>
    <property type="evidence" value="ECO:0007669"/>
    <property type="project" value="InterPro"/>
</dbReference>
<dbReference type="InterPro" id="IPR001387">
    <property type="entry name" value="Cro/C1-type_HTH"/>
</dbReference>
<feature type="domain" description="HTH cro/C1-type" evidence="1">
    <location>
        <begin position="45"/>
        <end position="91"/>
    </location>
</feature>
<dbReference type="CDD" id="cd00093">
    <property type="entry name" value="HTH_XRE"/>
    <property type="match status" value="1"/>
</dbReference>
<dbReference type="PROSITE" id="PS50943">
    <property type="entry name" value="HTH_CROC1"/>
    <property type="match status" value="1"/>
</dbReference>
<dbReference type="AlphaFoldDB" id="A0A853DHL4"/>
<dbReference type="InterPro" id="IPR010982">
    <property type="entry name" value="Lambda_DNA-bd_dom_sf"/>
</dbReference>
<dbReference type="Proteomes" id="UP000521075">
    <property type="component" value="Unassembled WGS sequence"/>
</dbReference>
<gene>
    <name evidence="2" type="ORF">HNR14_000467</name>
</gene>
<evidence type="ECO:0000259" key="1">
    <source>
        <dbReference type="PROSITE" id="PS50943"/>
    </source>
</evidence>
<dbReference type="EMBL" id="JACCHJ010000001">
    <property type="protein sequence ID" value="NYK08586.1"/>
    <property type="molecule type" value="Genomic_DNA"/>
</dbReference>
<keyword evidence="3" id="KW-1185">Reference proteome</keyword>
<sequence>MLSTVPTLLRHETVTPGAGVANATPAQSVRSIVCRSVVLACIWYGINRKTLAEMLGVSAPIASAIFRGTRNLRVDELAIIANAFDLPIETFFTDHDSDPSLRWVYDKEANHG</sequence>
<reference evidence="2 3" key="1">
    <citation type="submission" date="2020-07" db="EMBL/GenBank/DDBJ databases">
        <title>Sequencing the genomes of 1000 actinobacteria strains.</title>
        <authorList>
            <person name="Klenk H.-P."/>
        </authorList>
    </citation>
    <scope>NUCLEOTIDE SEQUENCE [LARGE SCALE GENOMIC DNA]</scope>
    <source>
        <strain evidence="2 3">DSM 15166</strain>
    </source>
</reference>
<dbReference type="Pfam" id="PF01381">
    <property type="entry name" value="HTH_3"/>
    <property type="match status" value="1"/>
</dbReference>
<dbReference type="Gene3D" id="1.10.260.40">
    <property type="entry name" value="lambda repressor-like DNA-binding domains"/>
    <property type="match status" value="1"/>
</dbReference>
<dbReference type="RefSeq" id="WP_179699634.1">
    <property type="nucleotide sequence ID" value="NZ_BAAAHA010000004.1"/>
</dbReference>
<protein>
    <recommendedName>
        <fullName evidence="1">HTH cro/C1-type domain-containing protein</fullName>
    </recommendedName>
</protein>
<evidence type="ECO:0000313" key="2">
    <source>
        <dbReference type="EMBL" id="NYK08586.1"/>
    </source>
</evidence>
<name>A0A853DHL4_9MICO</name>
<organism evidence="2 3">
    <name type="scientific">Leifsonia naganoensis</name>
    <dbReference type="NCBI Taxonomy" id="150025"/>
    <lineage>
        <taxon>Bacteria</taxon>
        <taxon>Bacillati</taxon>
        <taxon>Actinomycetota</taxon>
        <taxon>Actinomycetes</taxon>
        <taxon>Micrococcales</taxon>
        <taxon>Microbacteriaceae</taxon>
        <taxon>Leifsonia</taxon>
    </lineage>
</organism>
<accession>A0A853DHL4</accession>
<dbReference type="SUPFAM" id="SSF47413">
    <property type="entry name" value="lambda repressor-like DNA-binding domains"/>
    <property type="match status" value="1"/>
</dbReference>
<dbReference type="SMART" id="SM00530">
    <property type="entry name" value="HTH_XRE"/>
    <property type="match status" value="1"/>
</dbReference>
<comment type="caution">
    <text evidence="2">The sequence shown here is derived from an EMBL/GenBank/DDBJ whole genome shotgun (WGS) entry which is preliminary data.</text>
</comment>